<dbReference type="AlphaFoldDB" id="A0AAE3ZFH4"/>
<name>A0AAE3ZFH4_9ACTN</name>
<keyword evidence="2" id="KW-1185">Reference proteome</keyword>
<comment type="caution">
    <text evidence="1">The sequence shown here is derived from an EMBL/GenBank/DDBJ whole genome shotgun (WGS) entry which is preliminary data.</text>
</comment>
<gene>
    <name evidence="1" type="ORF">JOF55_004174</name>
</gene>
<organism evidence="1 2">
    <name type="scientific">Haloactinomyces albus</name>
    <dbReference type="NCBI Taxonomy" id="1352928"/>
    <lineage>
        <taxon>Bacteria</taxon>
        <taxon>Bacillati</taxon>
        <taxon>Actinomycetota</taxon>
        <taxon>Actinomycetes</taxon>
        <taxon>Actinopolysporales</taxon>
        <taxon>Actinopolysporaceae</taxon>
        <taxon>Haloactinomyces</taxon>
    </lineage>
</organism>
<dbReference type="InterPro" id="IPR027417">
    <property type="entry name" value="P-loop_NTPase"/>
</dbReference>
<sequence length="379" mass="40004">MLTSAGRDETTTPNTIHEIDALTHREDLVPHRLRSAKKAYTTRHLATRLDIDPSGYKLLSGPSVVPQPGDVVLALIDEIGMHTKLESPAGRRQTLFAGDEVLLAYGHRYAPDQFEAEVPSDLRPVHLIAAGGLSGLVVTKHENIKDPTVVHPMGLLADTHGVVTLRRLAPRHPRPRSPEKVTGSVPQGRPKVIGVLGTSMNAGKSATVNSLVRGLGQSGLRVSAGKATGTGAGGDPHGFTDAGAAKVLDFTDFGFPSTFRLGSDEVRSILVSLIEELSTPEPDVIVIEIADGLYQTETDRLLADPVFSQSVDQIVFAASGALGATAGVALLRNHGLPVSAVSGTLTSAPLATREAQEVLDVPVINTFELADPETLRAVL</sequence>
<reference evidence="1" key="1">
    <citation type="submission" date="2023-07" db="EMBL/GenBank/DDBJ databases">
        <title>Sequencing the genomes of 1000 actinobacteria strains.</title>
        <authorList>
            <person name="Klenk H.-P."/>
        </authorList>
    </citation>
    <scope>NUCLEOTIDE SEQUENCE</scope>
    <source>
        <strain evidence="1">DSM 45977</strain>
    </source>
</reference>
<evidence type="ECO:0000313" key="2">
    <source>
        <dbReference type="Proteomes" id="UP001180845"/>
    </source>
</evidence>
<dbReference type="EMBL" id="JAVDXW010000001">
    <property type="protein sequence ID" value="MDR7303993.1"/>
    <property type="molecule type" value="Genomic_DNA"/>
</dbReference>
<dbReference type="Gene3D" id="3.40.50.300">
    <property type="entry name" value="P-loop containing nucleotide triphosphate hydrolases"/>
    <property type="match status" value="1"/>
</dbReference>
<evidence type="ECO:0000313" key="1">
    <source>
        <dbReference type="EMBL" id="MDR7303993.1"/>
    </source>
</evidence>
<dbReference type="Proteomes" id="UP001180845">
    <property type="component" value="Unassembled WGS sequence"/>
</dbReference>
<dbReference type="RefSeq" id="WP_310276991.1">
    <property type="nucleotide sequence ID" value="NZ_JAVDXW010000001.1"/>
</dbReference>
<protein>
    <recommendedName>
        <fullName evidence="3">DUF1611 domain-containing protein</fullName>
    </recommendedName>
</protein>
<accession>A0AAE3ZFH4</accession>
<evidence type="ECO:0008006" key="3">
    <source>
        <dbReference type="Google" id="ProtNLM"/>
    </source>
</evidence>
<proteinExistence type="predicted"/>
<dbReference type="SUPFAM" id="SSF52540">
    <property type="entry name" value="P-loop containing nucleoside triphosphate hydrolases"/>
    <property type="match status" value="1"/>
</dbReference>